<keyword evidence="1" id="KW-0995">Kinetochore</keyword>
<comment type="subunit">
    <text evidence="1">Component of the NDC80 complex.</text>
</comment>
<keyword evidence="1" id="KW-0498">Mitosis</keyword>
<keyword evidence="1" id="KW-0132">Cell division</keyword>
<gene>
    <name evidence="3" type="ORF">OEZ85_012000</name>
</gene>
<name>A0ABY8TUF7_TETOB</name>
<dbReference type="Gene3D" id="3.30.160.570">
    <property type="entry name" value="Ncd80 complex, Spc24 subunit"/>
    <property type="match status" value="1"/>
</dbReference>
<dbReference type="InterPro" id="IPR013252">
    <property type="entry name" value="Ndc80_Spc24"/>
</dbReference>
<evidence type="ECO:0000313" key="4">
    <source>
        <dbReference type="Proteomes" id="UP001244341"/>
    </source>
</evidence>
<keyword evidence="1" id="KW-0131">Cell cycle</keyword>
<reference evidence="3 4" key="1">
    <citation type="submission" date="2023-05" db="EMBL/GenBank/DDBJ databases">
        <title>A 100% complete, gapless, phased diploid assembly of the Scenedesmus obliquus UTEX 3031 genome.</title>
        <authorList>
            <person name="Biondi T.C."/>
            <person name="Hanschen E.R."/>
            <person name="Kwon T."/>
            <person name="Eng W."/>
            <person name="Kruse C.P.S."/>
            <person name="Koehler S.I."/>
            <person name="Kunde Y."/>
            <person name="Gleasner C.D."/>
            <person name="You Mak K.T."/>
            <person name="Polle J."/>
            <person name="Hovde B.T."/>
            <person name="Starkenburg S.R."/>
        </authorList>
    </citation>
    <scope>NUCLEOTIDE SEQUENCE [LARGE SCALE GENOMIC DNA]</scope>
    <source>
        <strain evidence="3 4">DOE0152z</strain>
    </source>
</reference>
<proteinExistence type="inferred from homology"/>
<keyword evidence="2" id="KW-0175">Coiled coil</keyword>
<comment type="subcellular location">
    <subcellularLocation>
        <location evidence="1">Nucleus</location>
    </subcellularLocation>
    <subcellularLocation>
        <location evidence="1">Chromosome</location>
        <location evidence="1">Centromere</location>
        <location evidence="1">Kinetochore</location>
    </subcellularLocation>
</comment>
<evidence type="ECO:0000256" key="1">
    <source>
        <dbReference type="RuleBase" id="RU368011"/>
    </source>
</evidence>
<keyword evidence="1" id="KW-0539">Nucleus</keyword>
<keyword evidence="4" id="KW-1185">Reference proteome</keyword>
<comment type="function">
    <text evidence="1">Acts as a component of the essential kinetochore-associated NDC80 complex, which is required for chromosome segregation and spindle checkpoint activity.</text>
</comment>
<comment type="similarity">
    <text evidence="1">Belongs to the SPC24 family.</text>
</comment>
<dbReference type="EMBL" id="CP126210">
    <property type="protein sequence ID" value="WIA11916.1"/>
    <property type="molecule type" value="Genomic_DNA"/>
</dbReference>
<keyword evidence="1" id="KW-0158">Chromosome</keyword>
<organism evidence="3 4">
    <name type="scientific">Tetradesmus obliquus</name>
    <name type="common">Green alga</name>
    <name type="synonym">Acutodesmus obliquus</name>
    <dbReference type="NCBI Taxonomy" id="3088"/>
    <lineage>
        <taxon>Eukaryota</taxon>
        <taxon>Viridiplantae</taxon>
        <taxon>Chlorophyta</taxon>
        <taxon>core chlorophytes</taxon>
        <taxon>Chlorophyceae</taxon>
        <taxon>CS clade</taxon>
        <taxon>Sphaeropleales</taxon>
        <taxon>Scenedesmaceae</taxon>
        <taxon>Tetradesmus</taxon>
    </lineage>
</organism>
<accession>A0ABY8TUF7</accession>
<protein>
    <recommendedName>
        <fullName evidence="1">Kinetochore protein Spc24</fullName>
    </recommendedName>
</protein>
<sequence>MAAAYPAEPFKQADSLLTGMIESYRGSTDAADMADIQSLLETTVKIARDREYRVHNNIKELSQKVAGANDQQQQLQLRQKQLLANKEQLVEQQQVVEPDKLNRITLYANITGVAFEYSSLGEQLLQATVSDSVRGEVRPVSIDRSQPTFEQVNALWDEIPCPVLE</sequence>
<evidence type="ECO:0000256" key="2">
    <source>
        <dbReference type="SAM" id="Coils"/>
    </source>
</evidence>
<evidence type="ECO:0000313" key="3">
    <source>
        <dbReference type="EMBL" id="WIA11916.1"/>
    </source>
</evidence>
<dbReference type="Proteomes" id="UP001244341">
    <property type="component" value="Chromosome 3b"/>
</dbReference>
<keyword evidence="1" id="KW-0137">Centromere</keyword>
<feature type="coiled-coil region" evidence="2">
    <location>
        <begin position="58"/>
        <end position="92"/>
    </location>
</feature>
<dbReference type="Pfam" id="PF08286">
    <property type="entry name" value="Spc24"/>
    <property type="match status" value="1"/>
</dbReference>